<reference evidence="2" key="1">
    <citation type="journal article" date="2019" name="Int. J. Syst. Evol. Microbiol.">
        <title>The Global Catalogue of Microorganisms (GCM) 10K type strain sequencing project: providing services to taxonomists for standard genome sequencing and annotation.</title>
        <authorList>
            <consortium name="The Broad Institute Genomics Platform"/>
            <consortium name="The Broad Institute Genome Sequencing Center for Infectious Disease"/>
            <person name="Wu L."/>
            <person name="Ma J."/>
        </authorList>
    </citation>
    <scope>NUCLEOTIDE SEQUENCE [LARGE SCALE GENOMIC DNA]</scope>
    <source>
        <strain evidence="2">KCTC 13193</strain>
    </source>
</reference>
<dbReference type="RefSeq" id="WP_390305676.1">
    <property type="nucleotide sequence ID" value="NZ_JBHRRZ010000015.1"/>
</dbReference>
<organism evidence="1 2">
    <name type="scientific">Virgibacillus sediminis</name>
    <dbReference type="NCBI Taxonomy" id="202260"/>
    <lineage>
        <taxon>Bacteria</taxon>
        <taxon>Bacillati</taxon>
        <taxon>Bacillota</taxon>
        <taxon>Bacilli</taxon>
        <taxon>Bacillales</taxon>
        <taxon>Bacillaceae</taxon>
        <taxon>Virgibacillus</taxon>
    </lineage>
</organism>
<evidence type="ECO:0000313" key="1">
    <source>
        <dbReference type="EMBL" id="MFC2948556.1"/>
    </source>
</evidence>
<protein>
    <recommendedName>
        <fullName evidence="3">Transposase</fullName>
    </recommendedName>
</protein>
<evidence type="ECO:0000313" key="2">
    <source>
        <dbReference type="Proteomes" id="UP001595387"/>
    </source>
</evidence>
<keyword evidence="2" id="KW-1185">Reference proteome</keyword>
<dbReference type="Proteomes" id="UP001595387">
    <property type="component" value="Unassembled WGS sequence"/>
</dbReference>
<sequence>MTHTLESINRKLRDREINARKRLLIQQLGILGKSQSRDGRRLQDLSLYSLEWMHIEEKQKSANAFGEKS</sequence>
<name>A0ABV7A640_9BACI</name>
<accession>A0ABV7A640</accession>
<evidence type="ECO:0008006" key="3">
    <source>
        <dbReference type="Google" id="ProtNLM"/>
    </source>
</evidence>
<proteinExistence type="predicted"/>
<gene>
    <name evidence="1" type="ORF">ACFODW_09410</name>
</gene>
<comment type="caution">
    <text evidence="1">The sequence shown here is derived from an EMBL/GenBank/DDBJ whole genome shotgun (WGS) entry which is preliminary data.</text>
</comment>
<dbReference type="EMBL" id="JBHRRZ010000015">
    <property type="protein sequence ID" value="MFC2948556.1"/>
    <property type="molecule type" value="Genomic_DNA"/>
</dbReference>